<gene>
    <name evidence="3" type="ORF">UY76_C0028G0017</name>
</gene>
<name>A0A0G1XNC8_9BACT</name>
<proteinExistence type="predicted"/>
<accession>A0A0G1XNC8</accession>
<dbReference type="Proteomes" id="UP000034054">
    <property type="component" value="Unassembled WGS sequence"/>
</dbReference>
<keyword evidence="2" id="KW-0812">Transmembrane</keyword>
<feature type="region of interest" description="Disordered" evidence="1">
    <location>
        <begin position="45"/>
        <end position="69"/>
    </location>
</feature>
<reference evidence="3 4" key="1">
    <citation type="journal article" date="2015" name="Nature">
        <title>rRNA introns, odd ribosomes, and small enigmatic genomes across a large radiation of phyla.</title>
        <authorList>
            <person name="Brown C.T."/>
            <person name="Hug L.A."/>
            <person name="Thomas B.C."/>
            <person name="Sharon I."/>
            <person name="Castelle C.J."/>
            <person name="Singh A."/>
            <person name="Wilkins M.J."/>
            <person name="Williams K.H."/>
            <person name="Banfield J.F."/>
        </authorList>
    </citation>
    <scope>NUCLEOTIDE SEQUENCE [LARGE SCALE GENOMIC DNA]</scope>
</reference>
<feature type="transmembrane region" description="Helical" evidence="2">
    <location>
        <begin position="23"/>
        <end position="40"/>
    </location>
</feature>
<comment type="caution">
    <text evidence="3">The sequence shown here is derived from an EMBL/GenBank/DDBJ whole genome shotgun (WGS) entry which is preliminary data.</text>
</comment>
<feature type="compositionally biased region" description="Basic and acidic residues" evidence="1">
    <location>
        <begin position="47"/>
        <end position="58"/>
    </location>
</feature>
<organism evidence="3 4">
    <name type="scientific">Candidatus Uhrbacteria bacterium GW2011_GWA2_52_8d</name>
    <dbReference type="NCBI Taxonomy" id="1618979"/>
    <lineage>
        <taxon>Bacteria</taxon>
        <taxon>Candidatus Uhriibacteriota</taxon>
    </lineage>
</organism>
<keyword evidence="2" id="KW-1133">Transmembrane helix</keyword>
<keyword evidence="2" id="KW-0472">Membrane</keyword>
<dbReference type="AlphaFoldDB" id="A0A0G1XNC8"/>
<protein>
    <submittedName>
        <fullName evidence="3">Uncharacterized protein</fullName>
    </submittedName>
</protein>
<evidence type="ECO:0000313" key="4">
    <source>
        <dbReference type="Proteomes" id="UP000034054"/>
    </source>
</evidence>
<evidence type="ECO:0000313" key="3">
    <source>
        <dbReference type="EMBL" id="KKW32446.1"/>
    </source>
</evidence>
<evidence type="ECO:0000256" key="1">
    <source>
        <dbReference type="SAM" id="MobiDB-lite"/>
    </source>
</evidence>
<dbReference type="EMBL" id="LCRH01000028">
    <property type="protein sequence ID" value="KKW32446.1"/>
    <property type="molecule type" value="Genomic_DNA"/>
</dbReference>
<sequence>MLLGCGLLIVVLGIFGDRLSQGWLIAIVLGACVVPHLFLMRGHHQKKEVPPQEEEKSDVSSPHGGSCCH</sequence>
<evidence type="ECO:0000256" key="2">
    <source>
        <dbReference type="SAM" id="Phobius"/>
    </source>
</evidence>